<dbReference type="InterPro" id="IPR001310">
    <property type="entry name" value="Histidine_triad_HIT"/>
</dbReference>
<feature type="short sequence motif" description="Histidine triad motif" evidence="1">
    <location>
        <begin position="102"/>
        <end position="106"/>
    </location>
</feature>
<dbReference type="InterPro" id="IPR039384">
    <property type="entry name" value="HINT"/>
</dbReference>
<organism evidence="3 4">
    <name type="scientific">Maritalea porphyrae</name>
    <dbReference type="NCBI Taxonomy" id="880732"/>
    <lineage>
        <taxon>Bacteria</taxon>
        <taxon>Pseudomonadati</taxon>
        <taxon>Pseudomonadota</taxon>
        <taxon>Alphaproteobacteria</taxon>
        <taxon>Hyphomicrobiales</taxon>
        <taxon>Devosiaceae</taxon>
        <taxon>Maritalea</taxon>
    </lineage>
</organism>
<proteinExistence type="predicted"/>
<evidence type="ECO:0000256" key="1">
    <source>
        <dbReference type="PROSITE-ProRule" id="PRU00464"/>
    </source>
</evidence>
<dbReference type="PRINTS" id="PR00332">
    <property type="entry name" value="HISTRIAD"/>
</dbReference>
<dbReference type="InterPro" id="IPR011146">
    <property type="entry name" value="HIT-like"/>
</dbReference>
<protein>
    <submittedName>
        <fullName evidence="3">Hydrolase</fullName>
    </submittedName>
</protein>
<dbReference type="CDD" id="cd01277">
    <property type="entry name" value="HINT_subgroup"/>
    <property type="match status" value="1"/>
</dbReference>
<dbReference type="Pfam" id="PF01230">
    <property type="entry name" value="HIT"/>
    <property type="match status" value="1"/>
</dbReference>
<reference evidence="3" key="2">
    <citation type="submission" date="2023-01" db="EMBL/GenBank/DDBJ databases">
        <title>Draft genome sequence of Maritalea porphyrae strain NBRC 107169.</title>
        <authorList>
            <person name="Sun Q."/>
            <person name="Mori K."/>
        </authorList>
    </citation>
    <scope>NUCLEOTIDE SEQUENCE</scope>
    <source>
        <strain evidence="3">NBRC 107169</strain>
    </source>
</reference>
<dbReference type="Proteomes" id="UP001161405">
    <property type="component" value="Unassembled WGS sequence"/>
</dbReference>
<name>A0ABQ5UVB7_9HYPH</name>
<dbReference type="EMBL" id="BSNI01000002">
    <property type="protein sequence ID" value="GLQ18632.1"/>
    <property type="molecule type" value="Genomic_DNA"/>
</dbReference>
<sequence length="140" mass="15682">MAGHYDPNNIFTKIIAGDIPSHKVFEDDVCISIMDIMPESRGHVLVIPKQGSRNLIDADPEVLGDVMKRVQSIAVAVKKAMHADGILLRQSSEEVAGQTVYHLHFHIIPCYAGQRRNRHGEVKTSEEDLIEICEHIKSFL</sequence>
<accession>A0ABQ5UVB7</accession>
<dbReference type="InterPro" id="IPR036265">
    <property type="entry name" value="HIT-like_sf"/>
</dbReference>
<feature type="domain" description="HIT" evidence="2">
    <location>
        <begin position="10"/>
        <end position="117"/>
    </location>
</feature>
<reference evidence="3" key="1">
    <citation type="journal article" date="2014" name="Int. J. Syst. Evol. Microbiol.">
        <title>Complete genome of a new Firmicutes species belonging to the dominant human colonic microbiota ('Ruminococcus bicirculans') reveals two chromosomes and a selective capacity to utilize plant glucans.</title>
        <authorList>
            <consortium name="NISC Comparative Sequencing Program"/>
            <person name="Wegmann U."/>
            <person name="Louis P."/>
            <person name="Goesmann A."/>
            <person name="Henrissat B."/>
            <person name="Duncan S.H."/>
            <person name="Flint H.J."/>
        </authorList>
    </citation>
    <scope>NUCLEOTIDE SEQUENCE</scope>
    <source>
        <strain evidence="3">NBRC 107169</strain>
    </source>
</reference>
<evidence type="ECO:0000313" key="3">
    <source>
        <dbReference type="EMBL" id="GLQ18632.1"/>
    </source>
</evidence>
<evidence type="ECO:0000313" key="4">
    <source>
        <dbReference type="Proteomes" id="UP001161405"/>
    </source>
</evidence>
<keyword evidence="4" id="KW-1185">Reference proteome</keyword>
<dbReference type="RefSeq" id="WP_284365665.1">
    <property type="nucleotide sequence ID" value="NZ_BSNI01000002.1"/>
</dbReference>
<dbReference type="PROSITE" id="PS51084">
    <property type="entry name" value="HIT_2"/>
    <property type="match status" value="1"/>
</dbReference>
<dbReference type="PANTHER" id="PTHR46648:SF1">
    <property type="entry name" value="ADENOSINE 5'-MONOPHOSPHORAMIDASE HNT1"/>
    <property type="match status" value="1"/>
</dbReference>
<keyword evidence="3" id="KW-0378">Hydrolase</keyword>
<gene>
    <name evidence="3" type="ORF">GCM10007879_28810</name>
</gene>
<comment type="caution">
    <text evidence="3">The sequence shown here is derived from an EMBL/GenBank/DDBJ whole genome shotgun (WGS) entry which is preliminary data.</text>
</comment>
<dbReference type="PANTHER" id="PTHR46648">
    <property type="entry name" value="HIT FAMILY PROTEIN 1"/>
    <property type="match status" value="1"/>
</dbReference>
<dbReference type="SUPFAM" id="SSF54197">
    <property type="entry name" value="HIT-like"/>
    <property type="match status" value="1"/>
</dbReference>
<dbReference type="Gene3D" id="3.30.428.10">
    <property type="entry name" value="HIT-like"/>
    <property type="match status" value="1"/>
</dbReference>
<dbReference type="GO" id="GO:0016787">
    <property type="term" value="F:hydrolase activity"/>
    <property type="evidence" value="ECO:0007669"/>
    <property type="project" value="UniProtKB-KW"/>
</dbReference>
<evidence type="ECO:0000259" key="2">
    <source>
        <dbReference type="PROSITE" id="PS51084"/>
    </source>
</evidence>